<dbReference type="Pfam" id="PF23780">
    <property type="entry name" value="S-AdoMet_lyase"/>
    <property type="match status" value="1"/>
</dbReference>
<name>A0A0K8IXA3_9CAUD</name>
<accession>A0A0K8IXA3</accession>
<dbReference type="RefSeq" id="YP_009223378.1">
    <property type="nucleotide sequence ID" value="NC_029070.1"/>
</dbReference>
<proteinExistence type="predicted"/>
<evidence type="ECO:0000313" key="1">
    <source>
        <dbReference type="EMBL" id="CUH74579.1"/>
    </source>
</evidence>
<evidence type="ECO:0000313" key="2">
    <source>
        <dbReference type="Proteomes" id="UP000203587"/>
    </source>
</evidence>
<gene>
    <name evidence="1" type="primary">gp4</name>
</gene>
<reference evidence="2" key="1">
    <citation type="submission" date="2015-08" db="EMBL/GenBank/DDBJ databases">
        <title>Cronobacter phage Dev-CD-23823.</title>
        <authorList>
            <person name="Kajsik M."/>
            <person name="Drahovska H."/>
        </authorList>
    </citation>
    <scope>NUCLEOTIDE SEQUENCE [LARGE SCALE GENOMIC DNA]</scope>
</reference>
<dbReference type="OrthoDB" id="33216at10239"/>
<dbReference type="Proteomes" id="UP000203587">
    <property type="component" value="Segment"/>
</dbReference>
<protein>
    <submittedName>
        <fullName evidence="1">Uncharacterized protein</fullName>
    </submittedName>
</protein>
<dbReference type="KEGG" id="vg:26794626"/>
<organism evidence="1 2">
    <name type="scientific">Cronobacter phage Dev-CD-23823</name>
    <dbReference type="NCBI Taxonomy" id="1712539"/>
    <lineage>
        <taxon>Viruses</taxon>
        <taxon>Duplodnaviria</taxon>
        <taxon>Heunggongvirae</taxon>
        <taxon>Uroviricota</taxon>
        <taxon>Caudoviricetes</taxon>
        <taxon>Autographivirales</taxon>
        <taxon>Autonotataviridae</taxon>
        <taxon>Melnykvirinae</taxon>
        <taxon>Cronosvirus</taxon>
        <taxon>Cronosvirus DevCD23823</taxon>
    </lineage>
</organism>
<keyword evidence="2" id="KW-1185">Reference proteome</keyword>
<dbReference type="InterPro" id="IPR057548">
    <property type="entry name" value="S-AdoMet_lyase-like"/>
</dbReference>
<dbReference type="GeneID" id="26794626"/>
<sequence>MYQVFLSAFRADRDIDTNTMLSCELATILVQQGYTPEVCIGFYPENGGQTVTFEQSYSVRVQTWDEVVKLAAMVGGAYQQECVLAVNVVARMAASYVYLDGKEEPQGYFRSRTDVPDGARSQWRGSWWVISEEA</sequence>
<dbReference type="EMBL" id="LN878149">
    <property type="protein sequence ID" value="CUH74579.1"/>
    <property type="molecule type" value="Genomic_DNA"/>
</dbReference>